<keyword evidence="2" id="KW-1185">Reference proteome</keyword>
<name>A9C3K3_DELAS</name>
<evidence type="ECO:0000313" key="2">
    <source>
        <dbReference type="Proteomes" id="UP000000784"/>
    </source>
</evidence>
<gene>
    <name evidence="1" type="ordered locus">Daci_4685</name>
</gene>
<dbReference type="Proteomes" id="UP000000784">
    <property type="component" value="Chromosome"/>
</dbReference>
<dbReference type="KEGG" id="dac:Daci_4685"/>
<dbReference type="STRING" id="398578.Daci_4685"/>
<dbReference type="HOGENOM" id="CLU_2648513_0_0_4"/>
<accession>A9C3K3</accession>
<dbReference type="GeneID" id="24118530"/>
<organism evidence="1 2">
    <name type="scientific">Delftia acidovorans (strain DSM 14801 / SPH-1)</name>
    <dbReference type="NCBI Taxonomy" id="398578"/>
    <lineage>
        <taxon>Bacteria</taxon>
        <taxon>Pseudomonadati</taxon>
        <taxon>Pseudomonadota</taxon>
        <taxon>Betaproteobacteria</taxon>
        <taxon>Burkholderiales</taxon>
        <taxon>Comamonadaceae</taxon>
        <taxon>Delftia</taxon>
    </lineage>
</organism>
<dbReference type="AlphaFoldDB" id="A9C3K3"/>
<sequence>MSTLQDLQMRLARLNAAIHSGERTITTEDGASVTYRSLDEMMGARRDLHTQISAVAGTGQSRALVARFRFAGLRDR</sequence>
<proteinExistence type="predicted"/>
<protein>
    <recommendedName>
        <fullName evidence="3">GpW family protein</fullName>
    </recommendedName>
</protein>
<dbReference type="EMBL" id="CP000884">
    <property type="protein sequence ID" value="ABX37314.1"/>
    <property type="molecule type" value="Genomic_DNA"/>
</dbReference>
<dbReference type="RefSeq" id="WP_012206484.1">
    <property type="nucleotide sequence ID" value="NC_010002.1"/>
</dbReference>
<reference evidence="2" key="2">
    <citation type="submission" date="2007-11" db="EMBL/GenBank/DDBJ databases">
        <title>Complete sequence of Delftia acidovorans DSM 14801 / SPH-1.</title>
        <authorList>
            <person name="Copeland A."/>
            <person name="Lucas S."/>
            <person name="Lapidus A."/>
            <person name="Barry K."/>
            <person name="Glavina del Rio T."/>
            <person name="Dalin E."/>
            <person name="Tice H."/>
            <person name="Pitluck S."/>
            <person name="Lowry S."/>
            <person name="Clum A."/>
            <person name="Schmutz J."/>
            <person name="Larimer F."/>
            <person name="Land M."/>
            <person name="Hauser L."/>
            <person name="Kyrpides N."/>
            <person name="Kim E."/>
            <person name="Schleheck D."/>
            <person name="Richardson P."/>
        </authorList>
    </citation>
    <scope>NUCLEOTIDE SEQUENCE [LARGE SCALE GENOMIC DNA]</scope>
    <source>
        <strain evidence="2">DSM 14801 / SPH-1</strain>
    </source>
</reference>
<evidence type="ECO:0008006" key="3">
    <source>
        <dbReference type="Google" id="ProtNLM"/>
    </source>
</evidence>
<evidence type="ECO:0000313" key="1">
    <source>
        <dbReference type="EMBL" id="ABX37314.1"/>
    </source>
</evidence>
<reference evidence="1 2" key="1">
    <citation type="journal article" date="2004" name="Appl. Environ. Microbiol.">
        <title>Mineralization of individual congeners of linear alkylbenzenesulfonate by defined pairs of heterotrophic bacteria.</title>
        <authorList>
            <person name="Schleheck D."/>
            <person name="Knepper T.P."/>
            <person name="Fischer K."/>
            <person name="Cook A.M."/>
        </authorList>
    </citation>
    <scope>NUCLEOTIDE SEQUENCE [LARGE SCALE GENOMIC DNA]</scope>
    <source>
        <strain evidence="2">DSM 14801 / SPH-1</strain>
    </source>
</reference>
<dbReference type="NCBIfam" id="NF047331">
    <property type="entry name" value="phage_HTJ"/>
    <property type="match status" value="1"/>
</dbReference>